<evidence type="ECO:0000313" key="1">
    <source>
        <dbReference type="EMBL" id="CAG8674627.1"/>
    </source>
</evidence>
<sequence>REINLITSRIQSKYQLNLHKIFEDQHDLVKNSILPQITSALDKETFPVVDSIIYKMLHQCYRHQKDEFNKEQKSPTEVDNDKRRKHQNGRRDVKRKRRAKTIDHLSEVNDKLIRKITKEDLIILQTSNCYHFPEISETDKELVKRKIVIYDLKWRSQALKELLRNYVDKIYDEMAKVKPTRIRSYGPGFASEDKPPINAPK</sequence>
<name>A0ACA9NXW9_9GLOM</name>
<gene>
    <name evidence="1" type="ORF">RPERSI_LOCUS8836</name>
</gene>
<evidence type="ECO:0000313" key="2">
    <source>
        <dbReference type="Proteomes" id="UP000789920"/>
    </source>
</evidence>
<feature type="non-terminal residue" evidence="1">
    <location>
        <position position="1"/>
    </location>
</feature>
<accession>A0ACA9NXW9</accession>
<proteinExistence type="predicted"/>
<dbReference type="EMBL" id="CAJVQC010016235">
    <property type="protein sequence ID" value="CAG8674627.1"/>
    <property type="molecule type" value="Genomic_DNA"/>
</dbReference>
<keyword evidence="2" id="KW-1185">Reference proteome</keyword>
<comment type="caution">
    <text evidence="1">The sequence shown here is derived from an EMBL/GenBank/DDBJ whole genome shotgun (WGS) entry which is preliminary data.</text>
</comment>
<reference evidence="1" key="1">
    <citation type="submission" date="2021-06" db="EMBL/GenBank/DDBJ databases">
        <authorList>
            <person name="Kallberg Y."/>
            <person name="Tangrot J."/>
            <person name="Rosling A."/>
        </authorList>
    </citation>
    <scope>NUCLEOTIDE SEQUENCE</scope>
    <source>
        <strain evidence="1">MA461A</strain>
    </source>
</reference>
<protein>
    <submittedName>
        <fullName evidence="1">8024_t:CDS:1</fullName>
    </submittedName>
</protein>
<organism evidence="1 2">
    <name type="scientific">Racocetra persica</name>
    <dbReference type="NCBI Taxonomy" id="160502"/>
    <lineage>
        <taxon>Eukaryota</taxon>
        <taxon>Fungi</taxon>
        <taxon>Fungi incertae sedis</taxon>
        <taxon>Mucoromycota</taxon>
        <taxon>Glomeromycotina</taxon>
        <taxon>Glomeromycetes</taxon>
        <taxon>Diversisporales</taxon>
        <taxon>Gigasporaceae</taxon>
        <taxon>Racocetra</taxon>
    </lineage>
</organism>
<dbReference type="Proteomes" id="UP000789920">
    <property type="component" value="Unassembled WGS sequence"/>
</dbReference>